<organism evidence="9 10">
    <name type="scientific">Nocardia cerradoensis</name>
    <dbReference type="NCBI Taxonomy" id="85688"/>
    <lineage>
        <taxon>Bacteria</taxon>
        <taxon>Bacillati</taxon>
        <taxon>Actinomycetota</taxon>
        <taxon>Actinomycetes</taxon>
        <taxon>Mycobacteriales</taxon>
        <taxon>Nocardiaceae</taxon>
        <taxon>Nocardia</taxon>
    </lineage>
</organism>
<dbReference type="Pfam" id="PF00107">
    <property type="entry name" value="ADH_zinc_N"/>
    <property type="match status" value="1"/>
</dbReference>
<evidence type="ECO:0000256" key="7">
    <source>
        <dbReference type="RuleBase" id="RU361277"/>
    </source>
</evidence>
<dbReference type="Gene3D" id="3.40.50.720">
    <property type="entry name" value="NAD(P)-binding Rossmann-like Domain"/>
    <property type="match status" value="1"/>
</dbReference>
<protein>
    <submittedName>
        <fullName evidence="9">Putative alcohol dehydrogenase D</fullName>
        <ecNumber evidence="9">1.1.1.1</ecNumber>
    </submittedName>
</protein>
<dbReference type="GO" id="GO:0005829">
    <property type="term" value="C:cytosol"/>
    <property type="evidence" value="ECO:0007669"/>
    <property type="project" value="TreeGrafter"/>
</dbReference>
<dbReference type="AlphaFoldDB" id="A0A231GWU9"/>
<evidence type="ECO:0000256" key="5">
    <source>
        <dbReference type="ARBA" id="ARBA00023002"/>
    </source>
</evidence>
<dbReference type="InterPro" id="IPR020843">
    <property type="entry name" value="ER"/>
</dbReference>
<dbReference type="InterPro" id="IPR036291">
    <property type="entry name" value="NAD(P)-bd_dom_sf"/>
</dbReference>
<proteinExistence type="inferred from homology"/>
<dbReference type="GO" id="GO:0051903">
    <property type="term" value="F:S-(hydroxymethyl)glutathione dehydrogenase [NAD(P)+] activity"/>
    <property type="evidence" value="ECO:0007669"/>
    <property type="project" value="TreeGrafter"/>
</dbReference>
<accession>A0A231GWU9</accession>
<evidence type="ECO:0000256" key="3">
    <source>
        <dbReference type="ARBA" id="ARBA00022723"/>
    </source>
</evidence>
<dbReference type="PANTHER" id="PTHR43880:SF12">
    <property type="entry name" value="ALCOHOL DEHYDROGENASE CLASS-3"/>
    <property type="match status" value="1"/>
</dbReference>
<dbReference type="PANTHER" id="PTHR43880">
    <property type="entry name" value="ALCOHOL DEHYDROGENASE"/>
    <property type="match status" value="1"/>
</dbReference>
<dbReference type="CDD" id="cd08279">
    <property type="entry name" value="Zn_ADH_class_III"/>
    <property type="match status" value="1"/>
</dbReference>
<sequence>MPTNITAAVLNTAPGTLELETLVLDDPGPDEVLLDVHYAGLCRSDLHEIEGVWPATCPTLLGHEASGVVRRVGDRVSTLRPGDHVVTCLSIYCGECKFCLSGRMTLCPRRGSLGSRSRPVLVNARGRSVHPTARLGAFAEAMVVHEHSAVRIPDTMPLATASVLGCAVVTGLSSVFRSARVEPGSTVAVLGCGGVGIAAIQGARLAGAREIIAVDAVAARLTDAVKFGATATVQAGQVDTVAAVRELTEGGVDYSFEAVGFAATVEQAFAMLGPGGTATVVGLVPDNQPVSIRASELFMLEKRLQGALMGSNQFPADIPGYVRYYEQGRLNLDDMISAVVSLEQINEGFELMKNAGGTRVVVRIGDNS</sequence>
<dbReference type="InterPro" id="IPR013154">
    <property type="entry name" value="ADH-like_N"/>
</dbReference>
<dbReference type="InterPro" id="IPR013149">
    <property type="entry name" value="ADH-like_C"/>
</dbReference>
<gene>
    <name evidence="9" type="primary">adhD_3</name>
    <name evidence="9" type="ORF">B7C42_06854</name>
</gene>
<evidence type="ECO:0000313" key="10">
    <source>
        <dbReference type="Proteomes" id="UP000215506"/>
    </source>
</evidence>
<keyword evidence="4 7" id="KW-0862">Zinc</keyword>
<keyword evidence="5 9" id="KW-0560">Oxidoreductase</keyword>
<dbReference type="EMBL" id="NGAF01000023">
    <property type="protein sequence ID" value="OXR41084.1"/>
    <property type="molecule type" value="Genomic_DNA"/>
</dbReference>
<dbReference type="Gene3D" id="3.90.180.10">
    <property type="entry name" value="Medium-chain alcohol dehydrogenases, catalytic domain"/>
    <property type="match status" value="1"/>
</dbReference>
<keyword evidence="3 7" id="KW-0479">Metal-binding</keyword>
<reference evidence="9 10" key="1">
    <citation type="submission" date="2017-07" db="EMBL/GenBank/DDBJ databases">
        <title>First draft Genome Sequence of Nocardia cerradoensis isolated from human infection.</title>
        <authorList>
            <person name="Carrasco G."/>
        </authorList>
    </citation>
    <scope>NUCLEOTIDE SEQUENCE [LARGE SCALE GENOMIC DNA]</scope>
    <source>
        <strain evidence="9 10">CNM20130759</strain>
    </source>
</reference>
<dbReference type="GO" id="GO:0004022">
    <property type="term" value="F:alcohol dehydrogenase (NAD+) activity"/>
    <property type="evidence" value="ECO:0007669"/>
    <property type="project" value="UniProtKB-EC"/>
</dbReference>
<evidence type="ECO:0000256" key="2">
    <source>
        <dbReference type="ARBA" id="ARBA00008072"/>
    </source>
</evidence>
<dbReference type="InterPro" id="IPR011032">
    <property type="entry name" value="GroES-like_sf"/>
</dbReference>
<dbReference type="InterPro" id="IPR002328">
    <property type="entry name" value="ADH_Zn_CS"/>
</dbReference>
<dbReference type="SUPFAM" id="SSF50129">
    <property type="entry name" value="GroES-like"/>
    <property type="match status" value="2"/>
</dbReference>
<evidence type="ECO:0000256" key="6">
    <source>
        <dbReference type="ARBA" id="ARBA00023027"/>
    </source>
</evidence>
<dbReference type="FunFam" id="3.40.50.720:FF:000003">
    <property type="entry name" value="S-(hydroxymethyl)glutathione dehydrogenase"/>
    <property type="match status" value="1"/>
</dbReference>
<comment type="caution">
    <text evidence="9">The sequence shown here is derived from an EMBL/GenBank/DDBJ whole genome shotgun (WGS) entry which is preliminary data.</text>
</comment>
<evidence type="ECO:0000256" key="4">
    <source>
        <dbReference type="ARBA" id="ARBA00022833"/>
    </source>
</evidence>
<dbReference type="GO" id="GO:0046294">
    <property type="term" value="P:formaldehyde catabolic process"/>
    <property type="evidence" value="ECO:0007669"/>
    <property type="project" value="TreeGrafter"/>
</dbReference>
<comment type="similarity">
    <text evidence="2 7">Belongs to the zinc-containing alcohol dehydrogenase family.</text>
</comment>
<dbReference type="GO" id="GO:0008270">
    <property type="term" value="F:zinc ion binding"/>
    <property type="evidence" value="ECO:0007669"/>
    <property type="project" value="InterPro"/>
</dbReference>
<evidence type="ECO:0000256" key="1">
    <source>
        <dbReference type="ARBA" id="ARBA00001947"/>
    </source>
</evidence>
<comment type="cofactor">
    <cofactor evidence="1 7">
        <name>Zn(2+)</name>
        <dbReference type="ChEBI" id="CHEBI:29105"/>
    </cofactor>
</comment>
<keyword evidence="6" id="KW-0520">NAD</keyword>
<dbReference type="EC" id="1.1.1.1" evidence="9"/>
<feature type="domain" description="Enoyl reductase (ER)" evidence="8">
    <location>
        <begin position="12"/>
        <end position="362"/>
    </location>
</feature>
<dbReference type="RefSeq" id="WP_051042120.1">
    <property type="nucleotide sequence ID" value="NZ_JAAXOR010000003.1"/>
</dbReference>
<keyword evidence="10" id="KW-1185">Reference proteome</keyword>
<dbReference type="Pfam" id="PF08240">
    <property type="entry name" value="ADH_N"/>
    <property type="match status" value="1"/>
</dbReference>
<dbReference type="SUPFAM" id="SSF51735">
    <property type="entry name" value="NAD(P)-binding Rossmann-fold domains"/>
    <property type="match status" value="1"/>
</dbReference>
<dbReference type="PROSITE" id="PS00059">
    <property type="entry name" value="ADH_ZINC"/>
    <property type="match status" value="1"/>
</dbReference>
<dbReference type="SMART" id="SM00829">
    <property type="entry name" value="PKS_ER"/>
    <property type="match status" value="1"/>
</dbReference>
<evidence type="ECO:0000259" key="8">
    <source>
        <dbReference type="SMART" id="SM00829"/>
    </source>
</evidence>
<name>A0A231GWU9_9NOCA</name>
<dbReference type="Proteomes" id="UP000215506">
    <property type="component" value="Unassembled WGS sequence"/>
</dbReference>
<evidence type="ECO:0000313" key="9">
    <source>
        <dbReference type="EMBL" id="OXR41084.1"/>
    </source>
</evidence>